<comment type="caution">
    <text evidence="9">The sequence shown here is derived from an EMBL/GenBank/DDBJ whole genome shotgun (WGS) entry which is preliminary data.</text>
</comment>
<accession>A0A4U2YV62</accession>
<dbReference type="InterPro" id="IPR004869">
    <property type="entry name" value="MMPL_dom"/>
</dbReference>
<dbReference type="PANTHER" id="PTHR33406:SF11">
    <property type="entry name" value="MEMBRANE PROTEIN SCO6666-RELATED"/>
    <property type="match status" value="1"/>
</dbReference>
<evidence type="ECO:0000256" key="2">
    <source>
        <dbReference type="ARBA" id="ARBA00010157"/>
    </source>
</evidence>
<feature type="transmembrane region" description="Helical" evidence="7">
    <location>
        <begin position="655"/>
        <end position="677"/>
    </location>
</feature>
<keyword evidence="5 7" id="KW-1133">Transmembrane helix</keyword>
<keyword evidence="4 7" id="KW-0812">Transmembrane</keyword>
<evidence type="ECO:0000256" key="7">
    <source>
        <dbReference type="SAM" id="Phobius"/>
    </source>
</evidence>
<feature type="transmembrane region" description="Helical" evidence="7">
    <location>
        <begin position="607"/>
        <end position="629"/>
    </location>
</feature>
<evidence type="ECO:0000256" key="3">
    <source>
        <dbReference type="ARBA" id="ARBA00022475"/>
    </source>
</evidence>
<dbReference type="InterPro" id="IPR050545">
    <property type="entry name" value="Mycobact_MmpL"/>
</dbReference>
<dbReference type="OrthoDB" id="7051771at2"/>
<feature type="transmembrane region" description="Helical" evidence="7">
    <location>
        <begin position="229"/>
        <end position="247"/>
    </location>
</feature>
<comment type="similarity">
    <text evidence="2">Belongs to the resistance-nodulation-cell division (RND) (TC 2.A.6) family. MmpL subfamily.</text>
</comment>
<protein>
    <submittedName>
        <fullName evidence="9">MMPL family transporter</fullName>
    </submittedName>
</protein>
<evidence type="ECO:0000313" key="9">
    <source>
        <dbReference type="EMBL" id="TKI64632.1"/>
    </source>
</evidence>
<keyword evidence="10" id="KW-1185">Reference proteome</keyword>
<feature type="transmembrane region" description="Helical" evidence="7">
    <location>
        <begin position="394"/>
        <end position="412"/>
    </location>
</feature>
<name>A0A4U2YV62_9ACTN</name>
<feature type="domain" description="Membrane transport protein MMPL" evidence="8">
    <location>
        <begin position="69"/>
        <end position="395"/>
    </location>
</feature>
<sequence length="744" mass="78142">MSKQTLLERLGRHSARHAVAYVLTWLVLVVAGFVTSLGLLGGESLFDRLETGDIVAPGQATQARDLVAAHDDSALPVMLRVDGVDFTDPELTLAVRHAVPRLEKIEGVGEVSSPMTHPGWPKDPEAWALVADNDPASGSFLIVVDAGSQLDSAVQKAVVRELRGSSSYFIAPYAEDLQVGGTGLLVDDIVQQIKDDLAVGEGIAIPLSLLLMVVVFGGFVAAGMPIVGAIASISGALAMLLGFSHVMDLDATVVNIVTVMGLALCIDYGLLLVSRFREELARVAPGVPSADLTRTQVEAAVGGAVATAGRTVLFSAVIVGIALSGLMLFEAPVMRAIGAAGVSVVAVALLVALTLVPALCALGARRLGERRGAEAAPDEGVFSRLAAATQRRPALVTAVSVAVLLVLAMPALDLRLNASGVEMLPAKAEQRTFFEGLERDFPLLAAPSVTVVAEASLREAEEWADELSADPLVTRVNPPHELGKDSGLVVVDLFTDGGAMGDDARALAAQLRSADPGFQTWTGGQAASLADFTDSVKERAPWAAGWIAGATFLLLFLLTGSVVIPVKALLLNVVSLGASIGVLVWVFQYGNLEGLLHFDSTGGIESVIPLLVLAFGFGLSMDYEVFLLARIIELHEQGHDDDTAVRLGLQRSGRIITSAALIMVIVFAGFAVGQMLVIKQTGVALAVAVFIDATLVRMVIVPATMTMLGRWNWWAPRWMKRVHARFGVSEHTSPVSGEPASATV</sequence>
<organism evidence="9 10">
    <name type="scientific">Nocardioides jishulii</name>
    <dbReference type="NCBI Taxonomy" id="2575440"/>
    <lineage>
        <taxon>Bacteria</taxon>
        <taxon>Bacillati</taxon>
        <taxon>Actinomycetota</taxon>
        <taxon>Actinomycetes</taxon>
        <taxon>Propionibacteriales</taxon>
        <taxon>Nocardioidaceae</taxon>
        <taxon>Nocardioides</taxon>
    </lineage>
</organism>
<evidence type="ECO:0000313" key="10">
    <source>
        <dbReference type="Proteomes" id="UP000307808"/>
    </source>
</evidence>
<dbReference type="SUPFAM" id="SSF82866">
    <property type="entry name" value="Multidrug efflux transporter AcrB transmembrane domain"/>
    <property type="match status" value="2"/>
</dbReference>
<gene>
    <name evidence="9" type="ORF">FC770_05795</name>
</gene>
<feature type="transmembrane region" description="Helical" evidence="7">
    <location>
        <begin position="20"/>
        <end position="40"/>
    </location>
</feature>
<keyword evidence="3" id="KW-1003">Cell membrane</keyword>
<dbReference type="Gene3D" id="1.20.1640.10">
    <property type="entry name" value="Multidrug efflux transporter AcrB transmembrane domain"/>
    <property type="match status" value="2"/>
</dbReference>
<feature type="transmembrane region" description="Helical" evidence="7">
    <location>
        <begin position="683"/>
        <end position="711"/>
    </location>
</feature>
<proteinExistence type="inferred from homology"/>
<feature type="transmembrane region" description="Helical" evidence="7">
    <location>
        <begin position="569"/>
        <end position="587"/>
    </location>
</feature>
<feature type="domain" description="Membrane transport protein MMPL" evidence="8">
    <location>
        <begin position="502"/>
        <end position="718"/>
    </location>
</feature>
<dbReference type="Pfam" id="PF03176">
    <property type="entry name" value="MMPL"/>
    <property type="match status" value="2"/>
</dbReference>
<feature type="transmembrane region" description="Helical" evidence="7">
    <location>
        <begin position="312"/>
        <end position="331"/>
    </location>
</feature>
<feature type="transmembrane region" description="Helical" evidence="7">
    <location>
        <begin position="253"/>
        <end position="273"/>
    </location>
</feature>
<evidence type="ECO:0000256" key="6">
    <source>
        <dbReference type="ARBA" id="ARBA00023136"/>
    </source>
</evidence>
<dbReference type="EMBL" id="SZPY01000001">
    <property type="protein sequence ID" value="TKI64632.1"/>
    <property type="molecule type" value="Genomic_DNA"/>
</dbReference>
<evidence type="ECO:0000256" key="5">
    <source>
        <dbReference type="ARBA" id="ARBA00022989"/>
    </source>
</evidence>
<feature type="transmembrane region" description="Helical" evidence="7">
    <location>
        <begin position="203"/>
        <end position="222"/>
    </location>
</feature>
<comment type="subcellular location">
    <subcellularLocation>
        <location evidence="1">Cell membrane</location>
        <topology evidence="1">Multi-pass membrane protein</topology>
    </subcellularLocation>
</comment>
<dbReference type="AlphaFoldDB" id="A0A4U2YV62"/>
<reference evidence="9 10" key="1">
    <citation type="submission" date="2019-04" db="EMBL/GenBank/DDBJ databases">
        <authorList>
            <person name="Dong K."/>
        </authorList>
    </citation>
    <scope>NUCLEOTIDE SEQUENCE [LARGE SCALE GENOMIC DNA]</scope>
    <source>
        <strain evidence="10">dk3543</strain>
    </source>
</reference>
<dbReference type="Proteomes" id="UP000307808">
    <property type="component" value="Unassembled WGS sequence"/>
</dbReference>
<feature type="transmembrane region" description="Helical" evidence="7">
    <location>
        <begin position="337"/>
        <end position="362"/>
    </location>
</feature>
<evidence type="ECO:0000259" key="8">
    <source>
        <dbReference type="Pfam" id="PF03176"/>
    </source>
</evidence>
<evidence type="ECO:0000256" key="4">
    <source>
        <dbReference type="ARBA" id="ARBA00022692"/>
    </source>
</evidence>
<dbReference type="PANTHER" id="PTHR33406">
    <property type="entry name" value="MEMBRANE PROTEIN MJ1562-RELATED"/>
    <property type="match status" value="1"/>
</dbReference>
<dbReference type="RefSeq" id="WP_137065090.1">
    <property type="nucleotide sequence ID" value="NZ_CP040748.1"/>
</dbReference>
<evidence type="ECO:0000256" key="1">
    <source>
        <dbReference type="ARBA" id="ARBA00004651"/>
    </source>
</evidence>
<feature type="transmembrane region" description="Helical" evidence="7">
    <location>
        <begin position="543"/>
        <end position="564"/>
    </location>
</feature>
<dbReference type="GO" id="GO:0005886">
    <property type="term" value="C:plasma membrane"/>
    <property type="evidence" value="ECO:0007669"/>
    <property type="project" value="UniProtKB-SubCell"/>
</dbReference>
<keyword evidence="6 7" id="KW-0472">Membrane</keyword>